<evidence type="ECO:0000313" key="6">
    <source>
        <dbReference type="EMBL" id="KAJ5575206.1"/>
    </source>
</evidence>
<evidence type="ECO:0000256" key="3">
    <source>
        <dbReference type="ARBA" id="ARBA00022839"/>
    </source>
</evidence>
<dbReference type="InterPro" id="IPR036397">
    <property type="entry name" value="RNaseH_sf"/>
</dbReference>
<dbReference type="GO" id="GO:0005634">
    <property type="term" value="C:nucleus"/>
    <property type="evidence" value="ECO:0007669"/>
    <property type="project" value="TreeGrafter"/>
</dbReference>
<dbReference type="CDD" id="cd06137">
    <property type="entry name" value="DEDDh_RNase"/>
    <property type="match status" value="1"/>
</dbReference>
<dbReference type="SMART" id="SM00479">
    <property type="entry name" value="EXOIII"/>
    <property type="match status" value="1"/>
</dbReference>
<dbReference type="GO" id="GO:0000027">
    <property type="term" value="P:ribosomal large subunit assembly"/>
    <property type="evidence" value="ECO:0007669"/>
    <property type="project" value="TreeGrafter"/>
</dbReference>
<dbReference type="GO" id="GO:0003676">
    <property type="term" value="F:nucleic acid binding"/>
    <property type="evidence" value="ECO:0007669"/>
    <property type="project" value="InterPro"/>
</dbReference>
<dbReference type="AlphaFoldDB" id="A0AAD6GPY3"/>
<evidence type="ECO:0000256" key="1">
    <source>
        <dbReference type="ARBA" id="ARBA00022722"/>
    </source>
</evidence>
<dbReference type="InterPro" id="IPR012337">
    <property type="entry name" value="RNaseH-like_sf"/>
</dbReference>
<dbReference type="InterPro" id="IPR013520">
    <property type="entry name" value="Ribonucl_H"/>
</dbReference>
<reference evidence="6 7" key="1">
    <citation type="journal article" date="2023" name="IMA Fungus">
        <title>Comparative genomic study of the Penicillium genus elucidates a diverse pangenome and 15 lateral gene transfer events.</title>
        <authorList>
            <person name="Petersen C."/>
            <person name="Sorensen T."/>
            <person name="Nielsen M.R."/>
            <person name="Sondergaard T.E."/>
            <person name="Sorensen J.L."/>
            <person name="Fitzpatrick D.A."/>
            <person name="Frisvad J.C."/>
            <person name="Nielsen K.L."/>
        </authorList>
    </citation>
    <scope>NUCLEOTIDE SEQUENCE [LARGE SCALE GENOMIC DNA]</scope>
    <source>
        <strain evidence="6 7">IBT 29057</strain>
    </source>
</reference>
<dbReference type="PANTHER" id="PTHR12801">
    <property type="entry name" value="RNA EXONUCLEASE REXO1 / RECO3 FAMILY MEMBER-RELATED"/>
    <property type="match status" value="1"/>
</dbReference>
<dbReference type="GO" id="GO:0004527">
    <property type="term" value="F:exonuclease activity"/>
    <property type="evidence" value="ECO:0007669"/>
    <property type="project" value="UniProtKB-KW"/>
</dbReference>
<organism evidence="6 7">
    <name type="scientific">Penicillium hetheringtonii</name>
    <dbReference type="NCBI Taxonomy" id="911720"/>
    <lineage>
        <taxon>Eukaryota</taxon>
        <taxon>Fungi</taxon>
        <taxon>Dikarya</taxon>
        <taxon>Ascomycota</taxon>
        <taxon>Pezizomycotina</taxon>
        <taxon>Eurotiomycetes</taxon>
        <taxon>Eurotiomycetidae</taxon>
        <taxon>Eurotiales</taxon>
        <taxon>Aspergillaceae</taxon>
        <taxon>Penicillium</taxon>
    </lineage>
</organism>
<dbReference type="Proteomes" id="UP001216150">
    <property type="component" value="Unassembled WGS sequence"/>
</dbReference>
<protein>
    <submittedName>
        <fullName evidence="6">Ribonuclease H-like protein</fullName>
    </submittedName>
</protein>
<keyword evidence="2" id="KW-0378">Hydrolase</keyword>
<comment type="caution">
    <text evidence="6">The sequence shown here is derived from an EMBL/GenBank/DDBJ whole genome shotgun (WGS) entry which is preliminary data.</text>
</comment>
<feature type="region of interest" description="Disordered" evidence="4">
    <location>
        <begin position="217"/>
        <end position="247"/>
    </location>
</feature>
<dbReference type="Gene3D" id="3.30.420.10">
    <property type="entry name" value="Ribonuclease H-like superfamily/Ribonuclease H"/>
    <property type="match status" value="1"/>
</dbReference>
<name>A0AAD6GPY3_9EURO</name>
<dbReference type="Pfam" id="PF00929">
    <property type="entry name" value="RNase_T"/>
    <property type="match status" value="1"/>
</dbReference>
<dbReference type="GO" id="GO:0006364">
    <property type="term" value="P:rRNA processing"/>
    <property type="evidence" value="ECO:0007669"/>
    <property type="project" value="TreeGrafter"/>
</dbReference>
<accession>A0AAD6GPY3</accession>
<proteinExistence type="predicted"/>
<dbReference type="InterPro" id="IPR047021">
    <property type="entry name" value="REXO1/3/4-like"/>
</dbReference>
<gene>
    <name evidence="6" type="ORF">N7450_009105</name>
</gene>
<keyword evidence="7" id="KW-1185">Reference proteome</keyword>
<evidence type="ECO:0000259" key="5">
    <source>
        <dbReference type="SMART" id="SM00479"/>
    </source>
</evidence>
<keyword evidence="3" id="KW-0269">Exonuclease</keyword>
<dbReference type="EMBL" id="JAQJAC010000008">
    <property type="protein sequence ID" value="KAJ5575206.1"/>
    <property type="molecule type" value="Genomic_DNA"/>
</dbReference>
<evidence type="ECO:0000313" key="7">
    <source>
        <dbReference type="Proteomes" id="UP001216150"/>
    </source>
</evidence>
<sequence>MTKSRRKWTLPIKENEFLQSPKVALPTTKRLAIVIDCEMVEIANGQQTLAFLSAIDFFTGKILINNPVKPKEKVHNWRTKISGVSAAIMDRACAKGEAILGWQAARQRLCDFMDEGTVLIGHSLHHDLKVLGLVHANIVDSAILTSEAVFPHIDCNQRLKRKWGLKILANEFLNRNIQGEKSGHSALEDTYATRDVVFWCMCNTHLLQTWAEKTKNQEQERMSAKKKRKNERKNLLTQNVNDYGSHESEEILRWSDIAEDCGWPHPDTGYDPWSD</sequence>
<dbReference type="SUPFAM" id="SSF53098">
    <property type="entry name" value="Ribonuclease H-like"/>
    <property type="match status" value="1"/>
</dbReference>
<evidence type="ECO:0000256" key="2">
    <source>
        <dbReference type="ARBA" id="ARBA00022801"/>
    </source>
</evidence>
<evidence type="ECO:0000256" key="4">
    <source>
        <dbReference type="SAM" id="MobiDB-lite"/>
    </source>
</evidence>
<feature type="domain" description="Exonuclease" evidence="5">
    <location>
        <begin position="31"/>
        <end position="206"/>
    </location>
</feature>
<dbReference type="PANTHER" id="PTHR12801:SF114">
    <property type="entry name" value="EXONUCLEASE, PUTATIVE (AFU_ORTHOLOGUE AFUA_7G00870)-RELATED"/>
    <property type="match status" value="1"/>
</dbReference>
<keyword evidence="1" id="KW-0540">Nuclease</keyword>